<sequence length="102" mass="11363">MEKGEILVEVEPWPELITTTASRDFAKAPSCSFRRDEATATDHDAIGVRMKSLELSEVLPLRARELHAQPPKILATVFATFLYCRTTAGTPPDHRRNFSGPP</sequence>
<reference evidence="1 2" key="2">
    <citation type="journal article" date="2018" name="Hortic Res">
        <title>Improved Brassica rapa reference genome by single-molecule sequencing and chromosome conformation capture technologies.</title>
        <authorList>
            <person name="Zhang L."/>
            <person name="Cai X."/>
            <person name="Wu J."/>
            <person name="Liu M."/>
            <person name="Grob S."/>
            <person name="Cheng F."/>
            <person name="Liang J."/>
            <person name="Cai C."/>
            <person name="Liu Z."/>
            <person name="Liu B."/>
            <person name="Wang F."/>
            <person name="Li S."/>
            <person name="Liu F."/>
            <person name="Li X."/>
            <person name="Cheng L."/>
            <person name="Yang W."/>
            <person name="Li M.H."/>
            <person name="Grossniklaus U."/>
            <person name="Zheng H."/>
            <person name="Wang X."/>
        </authorList>
    </citation>
    <scope>NUCLEOTIDE SEQUENCE [LARGE SCALE GENOMIC DNA]</scope>
    <source>
        <strain evidence="1 2">cv. Chiifu-401-42</strain>
    </source>
</reference>
<dbReference type="Gramene" id="Bra032777.1">
    <property type="protein sequence ID" value="Bra032777.1-P"/>
    <property type="gene ID" value="Bra032777"/>
</dbReference>
<keyword evidence="2" id="KW-1185">Reference proteome</keyword>
<protein>
    <submittedName>
        <fullName evidence="1">Uncharacterized protein</fullName>
    </submittedName>
</protein>
<dbReference type="Proteomes" id="UP000011750">
    <property type="component" value="Chromosome A04"/>
</dbReference>
<evidence type="ECO:0000313" key="1">
    <source>
        <dbReference type="EnsemblPlants" id="Bra032777.1-P"/>
    </source>
</evidence>
<evidence type="ECO:0000313" key="2">
    <source>
        <dbReference type="Proteomes" id="UP000011750"/>
    </source>
</evidence>
<reference evidence="1" key="3">
    <citation type="submission" date="2023-03" db="UniProtKB">
        <authorList>
            <consortium name="EnsemblPlants"/>
        </authorList>
    </citation>
    <scope>IDENTIFICATION</scope>
    <source>
        <strain evidence="1">cv. Chiifu-401-42</strain>
    </source>
</reference>
<name>M4EVE4_BRACM</name>
<organism evidence="1 2">
    <name type="scientific">Brassica campestris</name>
    <name type="common">Field mustard</name>
    <dbReference type="NCBI Taxonomy" id="3711"/>
    <lineage>
        <taxon>Eukaryota</taxon>
        <taxon>Viridiplantae</taxon>
        <taxon>Streptophyta</taxon>
        <taxon>Embryophyta</taxon>
        <taxon>Tracheophyta</taxon>
        <taxon>Spermatophyta</taxon>
        <taxon>Magnoliopsida</taxon>
        <taxon>eudicotyledons</taxon>
        <taxon>Gunneridae</taxon>
        <taxon>Pentapetalae</taxon>
        <taxon>rosids</taxon>
        <taxon>malvids</taxon>
        <taxon>Brassicales</taxon>
        <taxon>Brassicaceae</taxon>
        <taxon>Brassiceae</taxon>
        <taxon>Brassica</taxon>
    </lineage>
</organism>
<dbReference type="HOGENOM" id="CLU_2281405_0_0_1"/>
<dbReference type="InParanoid" id="M4EVE4"/>
<reference evidence="1 2" key="1">
    <citation type="journal article" date="2011" name="Nat. Genet.">
        <title>The genome of the mesopolyploid crop species Brassica rapa.</title>
        <authorList>
            <consortium name="Brassica rapa Genome Sequencing Project Consortium"/>
            <person name="Wang X."/>
            <person name="Wang H."/>
            <person name="Wang J."/>
            <person name="Sun R."/>
            <person name="Wu J."/>
            <person name="Liu S."/>
            <person name="Bai Y."/>
            <person name="Mun J.H."/>
            <person name="Bancroft I."/>
            <person name="Cheng F."/>
            <person name="Huang S."/>
            <person name="Li X."/>
            <person name="Hua W."/>
            <person name="Wang J."/>
            <person name="Wang X."/>
            <person name="Freeling M."/>
            <person name="Pires J.C."/>
            <person name="Paterson A.H."/>
            <person name="Chalhoub B."/>
            <person name="Wang B."/>
            <person name="Hayward A."/>
            <person name="Sharpe A.G."/>
            <person name="Park B.S."/>
            <person name="Weisshaar B."/>
            <person name="Liu B."/>
            <person name="Li B."/>
            <person name="Liu B."/>
            <person name="Tong C."/>
            <person name="Song C."/>
            <person name="Duran C."/>
            <person name="Peng C."/>
            <person name="Geng C."/>
            <person name="Koh C."/>
            <person name="Lin C."/>
            <person name="Edwards D."/>
            <person name="Mu D."/>
            <person name="Shen D."/>
            <person name="Soumpourou E."/>
            <person name="Li F."/>
            <person name="Fraser F."/>
            <person name="Conant G."/>
            <person name="Lassalle G."/>
            <person name="King G.J."/>
            <person name="Bonnema G."/>
            <person name="Tang H."/>
            <person name="Wang H."/>
            <person name="Belcram H."/>
            <person name="Zhou H."/>
            <person name="Hirakawa H."/>
            <person name="Abe H."/>
            <person name="Guo H."/>
            <person name="Wang H."/>
            <person name="Jin H."/>
            <person name="Parkin I.A."/>
            <person name="Batley J."/>
            <person name="Kim J.S."/>
            <person name="Just J."/>
            <person name="Li J."/>
            <person name="Xu J."/>
            <person name="Deng J."/>
            <person name="Kim J.A."/>
            <person name="Li J."/>
            <person name="Yu J."/>
            <person name="Meng J."/>
            <person name="Wang J."/>
            <person name="Min J."/>
            <person name="Poulain J."/>
            <person name="Wang J."/>
            <person name="Hatakeyama K."/>
            <person name="Wu K."/>
            <person name="Wang L."/>
            <person name="Fang L."/>
            <person name="Trick M."/>
            <person name="Links M.G."/>
            <person name="Zhao M."/>
            <person name="Jin M."/>
            <person name="Ramchiary N."/>
            <person name="Drou N."/>
            <person name="Berkman P.J."/>
            <person name="Cai Q."/>
            <person name="Huang Q."/>
            <person name="Li R."/>
            <person name="Tabata S."/>
            <person name="Cheng S."/>
            <person name="Zhang S."/>
            <person name="Zhang S."/>
            <person name="Huang S."/>
            <person name="Sato S."/>
            <person name="Sun S."/>
            <person name="Kwon S.J."/>
            <person name="Choi S.R."/>
            <person name="Lee T.H."/>
            <person name="Fan W."/>
            <person name="Zhao X."/>
            <person name="Tan X."/>
            <person name="Xu X."/>
            <person name="Wang Y."/>
            <person name="Qiu Y."/>
            <person name="Yin Y."/>
            <person name="Li Y."/>
            <person name="Du Y."/>
            <person name="Liao Y."/>
            <person name="Lim Y."/>
            <person name="Narusaka Y."/>
            <person name="Wang Y."/>
            <person name="Wang Z."/>
            <person name="Li Z."/>
            <person name="Wang Z."/>
            <person name="Xiong Z."/>
            <person name="Zhang Z."/>
        </authorList>
    </citation>
    <scope>NUCLEOTIDE SEQUENCE [LARGE SCALE GENOMIC DNA]</scope>
    <source>
        <strain evidence="1 2">cv. Chiifu-401-42</strain>
    </source>
</reference>
<accession>M4EVE4</accession>
<proteinExistence type="predicted"/>
<dbReference type="AlphaFoldDB" id="M4EVE4"/>
<dbReference type="EnsemblPlants" id="Bra032777.1">
    <property type="protein sequence ID" value="Bra032777.1-P"/>
    <property type="gene ID" value="Bra032777"/>
</dbReference>